<dbReference type="GeneID" id="16992542"/>
<dbReference type="Gramene" id="CMC130CT">
    <property type="protein sequence ID" value="CMC130CT"/>
    <property type="gene ID" value="CMC130C"/>
</dbReference>
<dbReference type="AlphaFoldDB" id="M1V403"/>
<dbReference type="Proteomes" id="UP000007014">
    <property type="component" value="Chromosome 3"/>
</dbReference>
<dbReference type="RefSeq" id="XP_005535341.1">
    <property type="nucleotide sequence ID" value="XM_005535284.1"/>
</dbReference>
<evidence type="ECO:0000313" key="2">
    <source>
        <dbReference type="EMBL" id="BAM79055.1"/>
    </source>
</evidence>
<sequence length="289" mass="32044">MTPFKNLLAAFLPAVMDFSAASGGDDHLNHLYEKGLLVRPGDLRRVLNETSQCTPNGLYQADGTGIVRSARVQQRRLIVLLPAILQIETVKGTGNDESDKLLTFGWITGMKTATPHLNFLRTDGRHVCLRGRFIRPRNTILILKNMSGFQRKRLLRVEDVIEEVLVFDGQLIETDDQGHPSDRPEHIRAVRRIACATPKIVVTADNAAPGQSGGPSVPENMQGRHVGQALECTLVCEEMRARGELSRIPAGGLTGHLSEEEQLQLSEQHKRLYTVIEETFAAHAMIDMN</sequence>
<organism evidence="2 3">
    <name type="scientific">Cyanidioschyzon merolae (strain NIES-3377 / 10D)</name>
    <name type="common">Unicellular red alga</name>
    <dbReference type="NCBI Taxonomy" id="280699"/>
    <lineage>
        <taxon>Eukaryota</taxon>
        <taxon>Rhodophyta</taxon>
        <taxon>Bangiophyceae</taxon>
        <taxon>Cyanidiales</taxon>
        <taxon>Cyanidiaceae</taxon>
        <taxon>Cyanidioschyzon</taxon>
    </lineage>
</organism>
<feature type="chain" id="PRO_5004017823" evidence="1">
    <location>
        <begin position="24"/>
        <end position="289"/>
    </location>
</feature>
<evidence type="ECO:0000313" key="3">
    <source>
        <dbReference type="Proteomes" id="UP000007014"/>
    </source>
</evidence>
<protein>
    <submittedName>
        <fullName evidence="2">Uncharacterized protein</fullName>
    </submittedName>
</protein>
<dbReference type="HOGENOM" id="CLU_964299_0_0_1"/>
<gene>
    <name evidence="2" type="ORF">CYME_CMC130C</name>
</gene>
<name>M1V403_CYAM1</name>
<keyword evidence="1" id="KW-0732">Signal</keyword>
<feature type="signal peptide" evidence="1">
    <location>
        <begin position="1"/>
        <end position="23"/>
    </location>
</feature>
<dbReference type="KEGG" id="cme:CYME_CMC130C"/>
<evidence type="ECO:0000256" key="1">
    <source>
        <dbReference type="SAM" id="SignalP"/>
    </source>
</evidence>
<proteinExistence type="predicted"/>
<dbReference type="EMBL" id="AP006485">
    <property type="protein sequence ID" value="BAM79055.1"/>
    <property type="molecule type" value="Genomic_DNA"/>
</dbReference>
<keyword evidence="3" id="KW-1185">Reference proteome</keyword>
<accession>M1V403</accession>
<dbReference type="OrthoDB" id="10601410at2759"/>
<reference evidence="2 3" key="2">
    <citation type="journal article" date="2007" name="BMC Biol.">
        <title>A 100%-complete sequence reveals unusually simple genomic features in the hot-spring red alga Cyanidioschyzon merolae.</title>
        <authorList>
            <person name="Nozaki H."/>
            <person name="Takano H."/>
            <person name="Misumi O."/>
            <person name="Terasawa K."/>
            <person name="Matsuzaki M."/>
            <person name="Maruyama S."/>
            <person name="Nishida K."/>
            <person name="Yagisawa F."/>
            <person name="Yoshida Y."/>
            <person name="Fujiwara T."/>
            <person name="Takio S."/>
            <person name="Tamura K."/>
            <person name="Chung S.J."/>
            <person name="Nakamura S."/>
            <person name="Kuroiwa H."/>
            <person name="Tanaka K."/>
            <person name="Sato N."/>
            <person name="Kuroiwa T."/>
        </authorList>
    </citation>
    <scope>NUCLEOTIDE SEQUENCE [LARGE SCALE GENOMIC DNA]</scope>
    <source>
        <strain evidence="2 3">10D</strain>
    </source>
</reference>
<reference evidence="2 3" key="1">
    <citation type="journal article" date="2004" name="Nature">
        <title>Genome sequence of the ultrasmall unicellular red alga Cyanidioschyzon merolae 10D.</title>
        <authorList>
            <person name="Matsuzaki M."/>
            <person name="Misumi O."/>
            <person name="Shin-i T."/>
            <person name="Maruyama S."/>
            <person name="Takahara M."/>
            <person name="Miyagishima S."/>
            <person name="Mori T."/>
            <person name="Nishida K."/>
            <person name="Yagisawa F."/>
            <person name="Nishida K."/>
            <person name="Yoshida Y."/>
            <person name="Nishimura Y."/>
            <person name="Nakao S."/>
            <person name="Kobayashi T."/>
            <person name="Momoyama Y."/>
            <person name="Higashiyama T."/>
            <person name="Minoda A."/>
            <person name="Sano M."/>
            <person name="Nomoto H."/>
            <person name="Oishi K."/>
            <person name="Hayashi H."/>
            <person name="Ohta F."/>
            <person name="Nishizaka S."/>
            <person name="Haga S."/>
            <person name="Miura S."/>
            <person name="Morishita T."/>
            <person name="Kabeya Y."/>
            <person name="Terasawa K."/>
            <person name="Suzuki Y."/>
            <person name="Ishii Y."/>
            <person name="Asakawa S."/>
            <person name="Takano H."/>
            <person name="Ohta N."/>
            <person name="Kuroiwa H."/>
            <person name="Tanaka K."/>
            <person name="Shimizu N."/>
            <person name="Sugano S."/>
            <person name="Sato N."/>
            <person name="Nozaki H."/>
            <person name="Ogasawara N."/>
            <person name="Kohara Y."/>
            <person name="Kuroiwa T."/>
        </authorList>
    </citation>
    <scope>NUCLEOTIDE SEQUENCE [LARGE SCALE GENOMIC DNA]</scope>
    <source>
        <strain evidence="2 3">10D</strain>
    </source>
</reference>